<feature type="compositionally biased region" description="Low complexity" evidence="1">
    <location>
        <begin position="31"/>
        <end position="50"/>
    </location>
</feature>
<organism evidence="3 4">
    <name type="scientific">Guyanagaster necrorhizus</name>
    <dbReference type="NCBI Taxonomy" id="856835"/>
    <lineage>
        <taxon>Eukaryota</taxon>
        <taxon>Fungi</taxon>
        <taxon>Dikarya</taxon>
        <taxon>Basidiomycota</taxon>
        <taxon>Agaricomycotina</taxon>
        <taxon>Agaricomycetes</taxon>
        <taxon>Agaricomycetidae</taxon>
        <taxon>Agaricales</taxon>
        <taxon>Marasmiineae</taxon>
        <taxon>Physalacriaceae</taxon>
        <taxon>Guyanagaster</taxon>
    </lineage>
</organism>
<comment type="caution">
    <text evidence="3">The sequence shown here is derived from an EMBL/GenBank/DDBJ whole genome shotgun (WGS) entry which is preliminary data.</text>
</comment>
<name>A0A9P8AND5_9AGAR</name>
<reference evidence="3" key="1">
    <citation type="submission" date="2020-11" db="EMBL/GenBank/DDBJ databases">
        <title>Adaptations for nitrogen fixation in a non-lichenized fungal sporocarp promotes dispersal by wood-feeding termites.</title>
        <authorList>
            <consortium name="DOE Joint Genome Institute"/>
            <person name="Koch R.A."/>
            <person name="Yoon G."/>
            <person name="Arayal U."/>
            <person name="Lail K."/>
            <person name="Amirebrahimi M."/>
            <person name="Labutti K."/>
            <person name="Lipzen A."/>
            <person name="Riley R."/>
            <person name="Barry K."/>
            <person name="Henrissat B."/>
            <person name="Grigoriev I.V."/>
            <person name="Herr J.R."/>
            <person name="Aime M.C."/>
        </authorList>
    </citation>
    <scope>NUCLEOTIDE SEQUENCE</scope>
    <source>
        <strain evidence="3">MCA 3950</strain>
    </source>
</reference>
<dbReference type="OrthoDB" id="3194625at2759"/>
<keyword evidence="2" id="KW-1133">Transmembrane helix</keyword>
<protein>
    <submittedName>
        <fullName evidence="3">Uncharacterized protein</fullName>
    </submittedName>
</protein>
<feature type="compositionally biased region" description="Low complexity" evidence="1">
    <location>
        <begin position="68"/>
        <end position="170"/>
    </location>
</feature>
<accession>A0A9P8AND5</accession>
<keyword evidence="4" id="KW-1185">Reference proteome</keyword>
<evidence type="ECO:0000256" key="2">
    <source>
        <dbReference type="SAM" id="Phobius"/>
    </source>
</evidence>
<dbReference type="RefSeq" id="XP_043035285.1">
    <property type="nucleotide sequence ID" value="XM_043187172.1"/>
</dbReference>
<dbReference type="Proteomes" id="UP000812287">
    <property type="component" value="Unassembled WGS sequence"/>
</dbReference>
<feature type="compositionally biased region" description="Polar residues" evidence="1">
    <location>
        <begin position="13"/>
        <end position="29"/>
    </location>
</feature>
<feature type="region of interest" description="Disordered" evidence="1">
    <location>
        <begin position="270"/>
        <end position="364"/>
    </location>
</feature>
<proteinExistence type="predicted"/>
<keyword evidence="2" id="KW-0472">Membrane</keyword>
<evidence type="ECO:0000313" key="4">
    <source>
        <dbReference type="Proteomes" id="UP000812287"/>
    </source>
</evidence>
<keyword evidence="2" id="KW-0812">Transmembrane</keyword>
<evidence type="ECO:0000313" key="3">
    <source>
        <dbReference type="EMBL" id="KAG7441785.1"/>
    </source>
</evidence>
<dbReference type="EMBL" id="MU250556">
    <property type="protein sequence ID" value="KAG7441785.1"/>
    <property type="molecule type" value="Genomic_DNA"/>
</dbReference>
<dbReference type="AlphaFoldDB" id="A0A9P8AND5"/>
<dbReference type="GeneID" id="66109469"/>
<gene>
    <name evidence="3" type="ORF">BT62DRAFT_936680</name>
</gene>
<feature type="region of interest" description="Disordered" evidence="1">
    <location>
        <begin position="1"/>
        <end position="170"/>
    </location>
</feature>
<sequence>MTFKRPLRPRQGPASQSGAGQPTSGTTAVAGQVSTTDGTGTVTSDTSAAGSGSGGGQSIAPTSNVIGTTSTSEISTSSTSETSTTTTSTSSTSTITTTSSSSSSVTTSTPSSTFSTTSTTPSTSSTTSTLTSTTSVFSPTTTTSSTAPTTSQTDTTTTLPSVTTTSSDSSTTSLTTIVTSISGQLTTYTTNMPTALATSGSGSGPGNINRTALIAGVTTSAVVLAFLALGVVFIYKRAQKRRIGFMETIKRIKREGKGAGAVGLLDDEFEDTTRYRDQPTTPVSVPRSASHPSLPRSEPSIYSTTSVVRGDSGSLFREEVWPPPREPSGHSREPSIEEDPFRAIMPLPPPGAAQPRRPSPLGGE</sequence>
<feature type="transmembrane region" description="Helical" evidence="2">
    <location>
        <begin position="213"/>
        <end position="235"/>
    </location>
</feature>
<evidence type="ECO:0000256" key="1">
    <source>
        <dbReference type="SAM" id="MobiDB-lite"/>
    </source>
</evidence>
<feature type="compositionally biased region" description="Basic and acidic residues" evidence="1">
    <location>
        <begin position="327"/>
        <end position="341"/>
    </location>
</feature>